<sequence>MVRSLAQKATPDQARGILNSQPHISYGLIALMVKMNAINVEVFQRTLATFGQQNGATAAQPAAVQPIATAIPPHMNQPHSRGDTPHYPTPPPAAFPAARPPTQPAYGYTNGQPPQQQNPYAAPQPAQYPPPNLSDALAAIPEEQRVMIMHVVSMTPEQINQLPPAERANVMQLRASLGIP</sequence>
<feature type="domain" description="Transcription termination and cleavage factor C-terminal" evidence="2">
    <location>
        <begin position="143"/>
        <end position="175"/>
    </location>
</feature>
<dbReference type="Proteomes" id="UP000298327">
    <property type="component" value="Unassembled WGS sequence"/>
</dbReference>
<reference evidence="3 4" key="1">
    <citation type="submission" date="2019-02" db="EMBL/GenBank/DDBJ databases">
        <title>Genome sequencing of the rare red list fungi Dentipellis fragilis.</title>
        <authorList>
            <person name="Buettner E."/>
            <person name="Kellner H."/>
        </authorList>
    </citation>
    <scope>NUCLEOTIDE SEQUENCE [LARGE SCALE GENOMIC DNA]</scope>
    <source>
        <strain evidence="3 4">DSM 105465</strain>
    </source>
</reference>
<dbReference type="Pfam" id="PF14304">
    <property type="entry name" value="CSTF_C"/>
    <property type="match status" value="1"/>
</dbReference>
<feature type="compositionally biased region" description="Low complexity" evidence="1">
    <location>
        <begin position="112"/>
        <end position="125"/>
    </location>
</feature>
<dbReference type="EMBL" id="SEOQ01000175">
    <property type="protein sequence ID" value="TFY67977.1"/>
    <property type="molecule type" value="Genomic_DNA"/>
</dbReference>
<evidence type="ECO:0000256" key="1">
    <source>
        <dbReference type="SAM" id="MobiDB-lite"/>
    </source>
</evidence>
<dbReference type="STRING" id="205917.A0A4Y9Z1W5"/>
<evidence type="ECO:0000313" key="4">
    <source>
        <dbReference type="Proteomes" id="UP000298327"/>
    </source>
</evidence>
<dbReference type="GO" id="GO:0031124">
    <property type="term" value="P:mRNA 3'-end processing"/>
    <property type="evidence" value="ECO:0007669"/>
    <property type="project" value="InterPro"/>
</dbReference>
<comment type="caution">
    <text evidence="3">The sequence shown here is derived from an EMBL/GenBank/DDBJ whole genome shotgun (WGS) entry which is preliminary data.</text>
</comment>
<accession>A0A4Y9Z1W5</accession>
<dbReference type="InterPro" id="IPR038192">
    <property type="entry name" value="CSTF_C_sf"/>
</dbReference>
<dbReference type="AlphaFoldDB" id="A0A4Y9Z1W5"/>
<feature type="region of interest" description="Disordered" evidence="1">
    <location>
        <begin position="71"/>
        <end position="128"/>
    </location>
</feature>
<evidence type="ECO:0000259" key="2">
    <source>
        <dbReference type="Pfam" id="PF14304"/>
    </source>
</evidence>
<feature type="compositionally biased region" description="Pro residues" evidence="1">
    <location>
        <begin position="87"/>
        <end position="103"/>
    </location>
</feature>
<evidence type="ECO:0000313" key="3">
    <source>
        <dbReference type="EMBL" id="TFY67977.1"/>
    </source>
</evidence>
<dbReference type="InterPro" id="IPR026896">
    <property type="entry name" value="CSTF_C"/>
</dbReference>
<proteinExistence type="predicted"/>
<keyword evidence="4" id="KW-1185">Reference proteome</keyword>
<name>A0A4Y9Z1W5_9AGAM</name>
<gene>
    <name evidence="3" type="ORF">EVG20_g3726</name>
</gene>
<dbReference type="OrthoDB" id="272703at2759"/>
<dbReference type="Gene3D" id="1.10.20.70">
    <property type="entry name" value="Transcription termination and cleavage factor, C-terminal domain"/>
    <property type="match status" value="1"/>
</dbReference>
<organism evidence="3 4">
    <name type="scientific">Dentipellis fragilis</name>
    <dbReference type="NCBI Taxonomy" id="205917"/>
    <lineage>
        <taxon>Eukaryota</taxon>
        <taxon>Fungi</taxon>
        <taxon>Dikarya</taxon>
        <taxon>Basidiomycota</taxon>
        <taxon>Agaricomycotina</taxon>
        <taxon>Agaricomycetes</taxon>
        <taxon>Russulales</taxon>
        <taxon>Hericiaceae</taxon>
        <taxon>Dentipellis</taxon>
    </lineage>
</organism>
<protein>
    <recommendedName>
        <fullName evidence="2">Transcription termination and cleavage factor C-terminal domain-containing protein</fullName>
    </recommendedName>
</protein>